<gene>
    <name evidence="1" type="ORF">PIB30_055134</name>
</gene>
<name>A0ABU6ZHN7_9FABA</name>
<keyword evidence="2" id="KW-1185">Reference proteome</keyword>
<comment type="caution">
    <text evidence="1">The sequence shown here is derived from an EMBL/GenBank/DDBJ whole genome shotgun (WGS) entry which is preliminary data.</text>
</comment>
<reference evidence="1 2" key="1">
    <citation type="journal article" date="2023" name="Plants (Basel)">
        <title>Bridging the Gap: Combining Genomics and Transcriptomics Approaches to Understand Stylosanthes scabra, an Orphan Legume from the Brazilian Caatinga.</title>
        <authorList>
            <person name="Ferreira-Neto J.R.C."/>
            <person name="da Silva M.D."/>
            <person name="Binneck E."/>
            <person name="de Melo N.F."/>
            <person name="da Silva R.H."/>
            <person name="de Melo A.L.T.M."/>
            <person name="Pandolfi V."/>
            <person name="Bustamante F.O."/>
            <person name="Brasileiro-Vidal A.C."/>
            <person name="Benko-Iseppon A.M."/>
        </authorList>
    </citation>
    <scope>NUCLEOTIDE SEQUENCE [LARGE SCALE GENOMIC DNA]</scope>
    <source>
        <tissue evidence="1">Leaves</tissue>
    </source>
</reference>
<evidence type="ECO:0000313" key="1">
    <source>
        <dbReference type="EMBL" id="MED6221475.1"/>
    </source>
</evidence>
<dbReference type="EMBL" id="JASCZI010272287">
    <property type="protein sequence ID" value="MED6221475.1"/>
    <property type="molecule type" value="Genomic_DNA"/>
</dbReference>
<proteinExistence type="predicted"/>
<protein>
    <submittedName>
        <fullName evidence="1">Uncharacterized protein</fullName>
    </submittedName>
</protein>
<dbReference type="Proteomes" id="UP001341840">
    <property type="component" value="Unassembled WGS sequence"/>
</dbReference>
<organism evidence="1 2">
    <name type="scientific">Stylosanthes scabra</name>
    <dbReference type="NCBI Taxonomy" id="79078"/>
    <lineage>
        <taxon>Eukaryota</taxon>
        <taxon>Viridiplantae</taxon>
        <taxon>Streptophyta</taxon>
        <taxon>Embryophyta</taxon>
        <taxon>Tracheophyta</taxon>
        <taxon>Spermatophyta</taxon>
        <taxon>Magnoliopsida</taxon>
        <taxon>eudicotyledons</taxon>
        <taxon>Gunneridae</taxon>
        <taxon>Pentapetalae</taxon>
        <taxon>rosids</taxon>
        <taxon>fabids</taxon>
        <taxon>Fabales</taxon>
        <taxon>Fabaceae</taxon>
        <taxon>Papilionoideae</taxon>
        <taxon>50 kb inversion clade</taxon>
        <taxon>dalbergioids sensu lato</taxon>
        <taxon>Dalbergieae</taxon>
        <taxon>Pterocarpus clade</taxon>
        <taxon>Stylosanthes</taxon>
    </lineage>
</organism>
<sequence>MCDGTGAVRRCDGTGAVRRCDGTGTDALAGTATGRAEKAMGVTDGVAGTGRRCNRVGTAERLDEVVRPRRVVDGGGGETTGRGVGAALCRSENLRCVCFEVRMREK</sequence>
<evidence type="ECO:0000313" key="2">
    <source>
        <dbReference type="Proteomes" id="UP001341840"/>
    </source>
</evidence>
<accession>A0ABU6ZHN7</accession>